<dbReference type="CDD" id="cd01127">
    <property type="entry name" value="TrwB_TraG_TraD_VirD4"/>
    <property type="match status" value="1"/>
</dbReference>
<evidence type="ECO:0000256" key="4">
    <source>
        <dbReference type="ARBA" id="ARBA00022692"/>
    </source>
</evidence>
<dbReference type="InterPro" id="IPR051539">
    <property type="entry name" value="T4SS-coupling_protein"/>
</dbReference>
<feature type="transmembrane region" description="Helical" evidence="8">
    <location>
        <begin position="66"/>
        <end position="88"/>
    </location>
</feature>
<name>A0A238HHD8_9NEIS</name>
<evidence type="ECO:0000256" key="7">
    <source>
        <dbReference type="SAM" id="MobiDB-lite"/>
    </source>
</evidence>
<evidence type="ECO:0000256" key="2">
    <source>
        <dbReference type="ARBA" id="ARBA00008806"/>
    </source>
</evidence>
<keyword evidence="11" id="KW-1185">Reference proteome</keyword>
<dbReference type="RefSeq" id="WP_095063118.1">
    <property type="nucleotide sequence ID" value="NZ_FXUV02000047.1"/>
</dbReference>
<evidence type="ECO:0000256" key="5">
    <source>
        <dbReference type="ARBA" id="ARBA00022989"/>
    </source>
</evidence>
<dbReference type="OrthoDB" id="9759295at2"/>
<keyword evidence="5 8" id="KW-1133">Transmembrane helix</keyword>
<keyword evidence="6 8" id="KW-0472">Membrane</keyword>
<evidence type="ECO:0000256" key="6">
    <source>
        <dbReference type="ARBA" id="ARBA00023136"/>
    </source>
</evidence>
<evidence type="ECO:0000256" key="1">
    <source>
        <dbReference type="ARBA" id="ARBA00004651"/>
    </source>
</evidence>
<keyword evidence="3" id="KW-1003">Cell membrane</keyword>
<dbReference type="AlphaFoldDB" id="A0A238HHD8"/>
<comment type="subcellular location">
    <subcellularLocation>
        <location evidence="1">Cell membrane</location>
        <topology evidence="1">Multi-pass membrane protein</topology>
    </subcellularLocation>
</comment>
<evidence type="ECO:0000256" key="8">
    <source>
        <dbReference type="SAM" id="Phobius"/>
    </source>
</evidence>
<evidence type="ECO:0000256" key="3">
    <source>
        <dbReference type="ARBA" id="ARBA00022475"/>
    </source>
</evidence>
<proteinExistence type="inferred from homology"/>
<dbReference type="SUPFAM" id="SSF52540">
    <property type="entry name" value="P-loop containing nucleoside triphosphate hydrolases"/>
    <property type="match status" value="1"/>
</dbReference>
<reference evidence="9" key="1">
    <citation type="submission" date="2017-05" db="EMBL/GenBank/DDBJ databases">
        <authorList>
            <person name="Song R."/>
            <person name="Chenine A.L."/>
            <person name="Ruprecht R.M."/>
        </authorList>
    </citation>
    <scope>NUCLEOTIDE SEQUENCE</scope>
    <source>
        <strain evidence="9">Kingella_eburonensis</strain>
    </source>
</reference>
<dbReference type="Pfam" id="PF02534">
    <property type="entry name" value="T4SS-DNA_transf"/>
    <property type="match status" value="1"/>
</dbReference>
<keyword evidence="4 8" id="KW-0812">Transmembrane</keyword>
<feature type="region of interest" description="Disordered" evidence="7">
    <location>
        <begin position="512"/>
        <end position="533"/>
    </location>
</feature>
<evidence type="ECO:0000313" key="11">
    <source>
        <dbReference type="Proteomes" id="UP000215450"/>
    </source>
</evidence>
<feature type="compositionally biased region" description="Polar residues" evidence="7">
    <location>
        <begin position="596"/>
        <end position="605"/>
    </location>
</feature>
<reference evidence="10 11" key="2">
    <citation type="submission" date="2017-06" db="EMBL/GenBank/DDBJ databases">
        <authorList>
            <person name="Kim H.J."/>
            <person name="Triplett B.A."/>
        </authorList>
    </citation>
    <scope>NUCLEOTIDE SEQUENCE [LARGE SCALE GENOMIC DNA]</scope>
    <source>
        <strain evidence="10">Kingella_eburonensis</strain>
    </source>
</reference>
<accession>A0A238HHD8</accession>
<dbReference type="EMBL" id="FXUV01000043">
    <property type="protein sequence ID" value="SMQ13078.1"/>
    <property type="molecule type" value="Genomic_DNA"/>
</dbReference>
<feature type="region of interest" description="Disordered" evidence="7">
    <location>
        <begin position="592"/>
        <end position="613"/>
    </location>
</feature>
<protein>
    <submittedName>
        <fullName evidence="9">Conjugal transfer protein TraG</fullName>
    </submittedName>
</protein>
<sequence>MKNKALPIVLFILFTLPLAMAGGGYVGSMIFVRWQKLNSKPSVLLLYEYAQHMDKMPAKLLMPFKVSVTISLLISILPALIILAAVFAKPKRELHGSSRFANAVEVQQAGLLKPKYDPKTDKPDLLIGKYKNKYLRWAGNEFLYLAAPTRSGKGVGVVIPNCLHYRDSMVVYDPKLENFIITGGFRQQKLGQQVFLFNPGGRMPEHERNPMLPLVSHRWNPMTYIRRDARYSYKDLSNMAAILLPKPAKDNGSGTFFVESARKLFVGLGLYMIETERERDLDDYTQRTTLANLFRLTAPTDGKPLNEWLLAEIAERDNDPEKTPLSSQCKTLLLGFANGSPKTGADILASLTAPLGIFLDPVCEAATSGDDFRLDELRKKRMTIFIGVVPTETETFSRLTNLLFSQIIDVNVQQGLPQDNKALLKYQCLLLMDEFTALGVIPAVQHGVSYIAGYELRLLIIIQAPSQVEAIYGRENMETFFTNFTCRIFYTPRVQKDAEEYSKSIGYETFKARSTSRSQGKGGSRSTSISDQQRAVMNPDEIKMMPNSDCIINLGSSRAIYAQKIVYWQDDVFKVRANLPRPDVPNLEIKTHRSQPKSATAQTAKTEPVPDEKLPETDFKTCANNDELFYTMARALVTPDSPPEYIKQIVAGMAKQWGKDSEQVLAKLFV</sequence>
<dbReference type="InterPro" id="IPR003688">
    <property type="entry name" value="TraG/VirD4"/>
</dbReference>
<evidence type="ECO:0000313" key="9">
    <source>
        <dbReference type="EMBL" id="SMQ13078.1"/>
    </source>
</evidence>
<dbReference type="EMBL" id="FXUV02000047">
    <property type="protein sequence ID" value="SNB80071.1"/>
    <property type="molecule type" value="Genomic_DNA"/>
</dbReference>
<evidence type="ECO:0000313" key="10">
    <source>
        <dbReference type="EMBL" id="SNB80071.1"/>
    </source>
</evidence>
<gene>
    <name evidence="9" type="primary">traG</name>
    <name evidence="9" type="ORF">KEBURONENSIS_01820</name>
    <name evidence="10" type="ORF">KEBURONENSIS_01822</name>
</gene>
<comment type="similarity">
    <text evidence="2">Belongs to the VirD4/TraG family.</text>
</comment>
<dbReference type="PANTHER" id="PTHR37937:SF1">
    <property type="entry name" value="CONJUGATIVE TRANSFER: DNA TRANSPORT"/>
    <property type="match status" value="1"/>
</dbReference>
<dbReference type="Proteomes" id="UP000215450">
    <property type="component" value="Unassembled WGS sequence"/>
</dbReference>
<organism evidence="9">
    <name type="scientific">Kingella negevensis</name>
    <dbReference type="NCBI Taxonomy" id="1522312"/>
    <lineage>
        <taxon>Bacteria</taxon>
        <taxon>Pseudomonadati</taxon>
        <taxon>Pseudomonadota</taxon>
        <taxon>Betaproteobacteria</taxon>
        <taxon>Neisseriales</taxon>
        <taxon>Neisseriaceae</taxon>
        <taxon>Kingella</taxon>
    </lineage>
</organism>
<dbReference type="GO" id="GO:0005886">
    <property type="term" value="C:plasma membrane"/>
    <property type="evidence" value="ECO:0007669"/>
    <property type="project" value="UniProtKB-SubCell"/>
</dbReference>
<dbReference type="STRING" id="1522312.GCA_900177895_01567"/>
<dbReference type="Gene3D" id="3.40.50.300">
    <property type="entry name" value="P-loop containing nucleotide triphosphate hydrolases"/>
    <property type="match status" value="1"/>
</dbReference>
<dbReference type="InterPro" id="IPR027417">
    <property type="entry name" value="P-loop_NTPase"/>
</dbReference>
<dbReference type="PANTHER" id="PTHR37937">
    <property type="entry name" value="CONJUGATIVE TRANSFER: DNA TRANSPORT"/>
    <property type="match status" value="1"/>
</dbReference>